<feature type="region of interest" description="Disordered" evidence="2">
    <location>
        <begin position="119"/>
        <end position="167"/>
    </location>
</feature>
<dbReference type="PANTHER" id="PTHR35024:SF4">
    <property type="entry name" value="POLYMER-FORMING CYTOSKELETAL PROTEIN"/>
    <property type="match status" value="1"/>
</dbReference>
<dbReference type="InterPro" id="IPR007607">
    <property type="entry name" value="BacA/B"/>
</dbReference>
<sequence length="167" mass="17487">MFGKKNSEGAVSKSGTTLISKNTEVLGDVVFTGNLMVEGVVRGNINVRDGKEAHLQLLDTAEVTGEINVPTIVINGRVRGDVYSSKHIELAAKAVVDGNVHYNLIEMVRGSQVNGNLVYEPNAQNAPSSKGDANNKGGISASEKSSPQPESHSSNSNVVASTKVAKA</sequence>
<reference evidence="3 4" key="1">
    <citation type="journal article" date="2014" name="Int. J. Syst. Evol. Microbiol.">
        <title>Complete genome sequence of Corynebacterium casei LMG S-19264T (=DSM 44701T), isolated from a smear-ripened cheese.</title>
        <authorList>
            <consortium name="US DOE Joint Genome Institute (JGI-PGF)"/>
            <person name="Walter F."/>
            <person name="Albersmeier A."/>
            <person name="Kalinowski J."/>
            <person name="Ruckert C."/>
        </authorList>
    </citation>
    <scope>NUCLEOTIDE SEQUENCE [LARGE SCALE GENOMIC DNA]</scope>
    <source>
        <strain evidence="3 4">NBRC 110095</strain>
    </source>
</reference>
<accession>A0AA37T3G4</accession>
<proteinExistence type="inferred from homology"/>
<evidence type="ECO:0008006" key="5">
    <source>
        <dbReference type="Google" id="ProtNLM"/>
    </source>
</evidence>
<evidence type="ECO:0000313" key="4">
    <source>
        <dbReference type="Proteomes" id="UP001156870"/>
    </source>
</evidence>
<organism evidence="3 4">
    <name type="scientific">Marinibactrum halimedae</name>
    <dbReference type="NCBI Taxonomy" id="1444977"/>
    <lineage>
        <taxon>Bacteria</taxon>
        <taxon>Pseudomonadati</taxon>
        <taxon>Pseudomonadota</taxon>
        <taxon>Gammaproteobacteria</taxon>
        <taxon>Cellvibrionales</taxon>
        <taxon>Cellvibrionaceae</taxon>
        <taxon>Marinibactrum</taxon>
    </lineage>
</organism>
<evidence type="ECO:0000256" key="1">
    <source>
        <dbReference type="ARBA" id="ARBA00044755"/>
    </source>
</evidence>
<dbReference type="EMBL" id="BSPD01000035">
    <property type="protein sequence ID" value="GLS25898.1"/>
    <property type="molecule type" value="Genomic_DNA"/>
</dbReference>
<dbReference type="Pfam" id="PF04519">
    <property type="entry name" value="Bactofilin"/>
    <property type="match status" value="1"/>
</dbReference>
<comment type="similarity">
    <text evidence="1">Belongs to the bactofilin family.</text>
</comment>
<comment type="caution">
    <text evidence="3">The sequence shown here is derived from an EMBL/GenBank/DDBJ whole genome shotgun (WGS) entry which is preliminary data.</text>
</comment>
<feature type="compositionally biased region" description="Polar residues" evidence="2">
    <location>
        <begin position="122"/>
        <end position="132"/>
    </location>
</feature>
<dbReference type="RefSeq" id="WP_232595078.1">
    <property type="nucleotide sequence ID" value="NZ_BSPD01000035.1"/>
</dbReference>
<feature type="compositionally biased region" description="Low complexity" evidence="2">
    <location>
        <begin position="142"/>
        <end position="157"/>
    </location>
</feature>
<name>A0AA37T3G4_9GAMM</name>
<evidence type="ECO:0000313" key="3">
    <source>
        <dbReference type="EMBL" id="GLS25898.1"/>
    </source>
</evidence>
<gene>
    <name evidence="3" type="ORF">GCM10007877_16120</name>
</gene>
<dbReference type="AlphaFoldDB" id="A0AA37T3G4"/>
<protein>
    <recommendedName>
        <fullName evidence="5">Polymer-forming cytoskeletal protein</fullName>
    </recommendedName>
</protein>
<evidence type="ECO:0000256" key="2">
    <source>
        <dbReference type="SAM" id="MobiDB-lite"/>
    </source>
</evidence>
<keyword evidence="4" id="KW-1185">Reference proteome</keyword>
<dbReference type="Proteomes" id="UP001156870">
    <property type="component" value="Unassembled WGS sequence"/>
</dbReference>
<dbReference type="PANTHER" id="PTHR35024">
    <property type="entry name" value="HYPOTHETICAL CYTOSOLIC PROTEIN"/>
    <property type="match status" value="1"/>
</dbReference>